<accession>A0A0P9FHP1</accession>
<comment type="caution">
    <text evidence="1">The sequence shown here is derived from an EMBL/GenBank/DDBJ whole genome shotgun (WGS) entry which is preliminary data.</text>
</comment>
<gene>
    <name evidence="1" type="ORF">SE17_14275</name>
</gene>
<proteinExistence type="predicted"/>
<organism evidence="1 2">
    <name type="scientific">Kouleothrix aurantiaca</name>
    <dbReference type="NCBI Taxonomy" id="186479"/>
    <lineage>
        <taxon>Bacteria</taxon>
        <taxon>Bacillati</taxon>
        <taxon>Chloroflexota</taxon>
        <taxon>Chloroflexia</taxon>
        <taxon>Chloroflexales</taxon>
        <taxon>Roseiflexineae</taxon>
        <taxon>Roseiflexaceae</taxon>
        <taxon>Kouleothrix</taxon>
    </lineage>
</organism>
<evidence type="ECO:0000313" key="1">
    <source>
        <dbReference type="EMBL" id="KPV52643.1"/>
    </source>
</evidence>
<name>A0A0P9FHP1_9CHLR</name>
<dbReference type="EMBL" id="LJCR01000477">
    <property type="protein sequence ID" value="KPV52643.1"/>
    <property type="molecule type" value="Genomic_DNA"/>
</dbReference>
<keyword evidence="2" id="KW-1185">Reference proteome</keyword>
<sequence>MSRYPTDPNLQFLRGSRGGKVRRGYLAHYAFAPAAVANGSVLAATTLLDAVVQNLTQGFAHPDVPRCLSIKGNAAGIAGNVVITGVDANGFPLTETIALNGTTVVAGTLAFAKITKITLPVRTAAGNTVQVGVTNKLGLWHSLTWDSRLVTQFDGAADAGTLAIDDDEVTKNLFTPAGTLDGTKILRIVYVV</sequence>
<protein>
    <submittedName>
        <fullName evidence="1">Uncharacterized protein</fullName>
    </submittedName>
</protein>
<dbReference type="AlphaFoldDB" id="A0A0P9FHP1"/>
<dbReference type="Proteomes" id="UP000050509">
    <property type="component" value="Unassembled WGS sequence"/>
</dbReference>
<reference evidence="1 2" key="1">
    <citation type="submission" date="2015-09" db="EMBL/GenBank/DDBJ databases">
        <title>Draft genome sequence of Kouleothrix aurantiaca JCM 19913.</title>
        <authorList>
            <person name="Hemp J."/>
        </authorList>
    </citation>
    <scope>NUCLEOTIDE SEQUENCE [LARGE SCALE GENOMIC DNA]</scope>
    <source>
        <strain evidence="1 2">COM-B</strain>
    </source>
</reference>
<evidence type="ECO:0000313" key="2">
    <source>
        <dbReference type="Proteomes" id="UP000050509"/>
    </source>
</evidence>